<dbReference type="AlphaFoldDB" id="A0A0C9U2E5"/>
<sequence>MTTFAAGIVVVVSTIAPASIGVATIALVNGDITAFPVANLNRSSLITEQALTPIATRNMIEGSAVAWAANALGENVSFIEPSYPENNTFYMIPKPQEISTLDRAIWLTDVAVLKPSCSWVAPRLTTDIPDVETIIKAFNRTSGLPLDLNLNVSLISQKLQVTLDATECKTIGPFGLTVLGLTRLPKCISLSLPL</sequence>
<dbReference type="HOGENOM" id="CLU_133984_0_0_1"/>
<protein>
    <submittedName>
        <fullName evidence="1">Uncharacterized protein</fullName>
    </submittedName>
</protein>
<proteinExistence type="predicted"/>
<keyword evidence="2" id="KW-1185">Reference proteome</keyword>
<dbReference type="EMBL" id="KN837173">
    <property type="protein sequence ID" value="KIJ36953.1"/>
    <property type="molecule type" value="Genomic_DNA"/>
</dbReference>
<reference evidence="1 2" key="1">
    <citation type="submission" date="2014-06" db="EMBL/GenBank/DDBJ databases">
        <title>Evolutionary Origins and Diversification of the Mycorrhizal Mutualists.</title>
        <authorList>
            <consortium name="DOE Joint Genome Institute"/>
            <consortium name="Mycorrhizal Genomics Consortium"/>
            <person name="Kohler A."/>
            <person name="Kuo A."/>
            <person name="Nagy L.G."/>
            <person name="Floudas D."/>
            <person name="Copeland A."/>
            <person name="Barry K.W."/>
            <person name="Cichocki N."/>
            <person name="Veneault-Fourrey C."/>
            <person name="LaButti K."/>
            <person name="Lindquist E.A."/>
            <person name="Lipzen A."/>
            <person name="Lundell T."/>
            <person name="Morin E."/>
            <person name="Murat C."/>
            <person name="Riley R."/>
            <person name="Ohm R."/>
            <person name="Sun H."/>
            <person name="Tunlid A."/>
            <person name="Henrissat B."/>
            <person name="Grigoriev I.V."/>
            <person name="Hibbett D.S."/>
            <person name="Martin F."/>
        </authorList>
    </citation>
    <scope>NUCLEOTIDE SEQUENCE [LARGE SCALE GENOMIC DNA]</scope>
    <source>
        <strain evidence="1 2">SS14</strain>
    </source>
</reference>
<accession>A0A0C9U2E5</accession>
<evidence type="ECO:0000313" key="1">
    <source>
        <dbReference type="EMBL" id="KIJ36953.1"/>
    </source>
</evidence>
<organism evidence="1 2">
    <name type="scientific">Sphaerobolus stellatus (strain SS14)</name>
    <dbReference type="NCBI Taxonomy" id="990650"/>
    <lineage>
        <taxon>Eukaryota</taxon>
        <taxon>Fungi</taxon>
        <taxon>Dikarya</taxon>
        <taxon>Basidiomycota</taxon>
        <taxon>Agaricomycotina</taxon>
        <taxon>Agaricomycetes</taxon>
        <taxon>Phallomycetidae</taxon>
        <taxon>Geastrales</taxon>
        <taxon>Sphaerobolaceae</taxon>
        <taxon>Sphaerobolus</taxon>
    </lineage>
</organism>
<gene>
    <name evidence="1" type="ORF">M422DRAFT_50776</name>
</gene>
<dbReference type="OrthoDB" id="2646225at2759"/>
<evidence type="ECO:0000313" key="2">
    <source>
        <dbReference type="Proteomes" id="UP000054279"/>
    </source>
</evidence>
<dbReference type="Proteomes" id="UP000054279">
    <property type="component" value="Unassembled WGS sequence"/>
</dbReference>
<name>A0A0C9U2E5_SPHS4</name>